<dbReference type="EMBL" id="CACVKT020009175">
    <property type="protein sequence ID" value="CAC5420842.1"/>
    <property type="molecule type" value="Genomic_DNA"/>
</dbReference>
<keyword evidence="1" id="KW-0175">Coiled coil</keyword>
<evidence type="ECO:0000256" key="1">
    <source>
        <dbReference type="SAM" id="Coils"/>
    </source>
</evidence>
<feature type="chain" id="PRO_5026715314" evidence="2">
    <location>
        <begin position="20"/>
        <end position="231"/>
    </location>
</feature>
<dbReference type="AlphaFoldDB" id="A0A6J8EM43"/>
<gene>
    <name evidence="3" type="ORF">MCOR_53026</name>
</gene>
<organism evidence="3 4">
    <name type="scientific">Mytilus coruscus</name>
    <name type="common">Sea mussel</name>
    <dbReference type="NCBI Taxonomy" id="42192"/>
    <lineage>
        <taxon>Eukaryota</taxon>
        <taxon>Metazoa</taxon>
        <taxon>Spiralia</taxon>
        <taxon>Lophotrochozoa</taxon>
        <taxon>Mollusca</taxon>
        <taxon>Bivalvia</taxon>
        <taxon>Autobranchia</taxon>
        <taxon>Pteriomorphia</taxon>
        <taxon>Mytilida</taxon>
        <taxon>Mytiloidea</taxon>
        <taxon>Mytilidae</taxon>
        <taxon>Mytilinae</taxon>
        <taxon>Mytilus</taxon>
    </lineage>
</organism>
<reference evidence="3 4" key="1">
    <citation type="submission" date="2020-06" db="EMBL/GenBank/DDBJ databases">
        <authorList>
            <person name="Li R."/>
            <person name="Bekaert M."/>
        </authorList>
    </citation>
    <scope>NUCLEOTIDE SEQUENCE [LARGE SCALE GENOMIC DNA]</scope>
    <source>
        <strain evidence="4">wild</strain>
    </source>
</reference>
<dbReference type="Proteomes" id="UP000507470">
    <property type="component" value="Unassembled WGS sequence"/>
</dbReference>
<accession>A0A6J8EM43</accession>
<evidence type="ECO:0000313" key="4">
    <source>
        <dbReference type="Proteomes" id="UP000507470"/>
    </source>
</evidence>
<evidence type="ECO:0000256" key="2">
    <source>
        <dbReference type="SAM" id="SignalP"/>
    </source>
</evidence>
<keyword evidence="4" id="KW-1185">Reference proteome</keyword>
<name>A0A6J8EM43_MYTCO</name>
<dbReference type="OrthoDB" id="10386686at2759"/>
<feature type="signal peptide" evidence="2">
    <location>
        <begin position="1"/>
        <end position="19"/>
    </location>
</feature>
<protein>
    <submittedName>
        <fullName evidence="3">ANGPT2</fullName>
    </submittedName>
</protein>
<keyword evidence="2" id="KW-0732">Signal</keyword>
<sequence>MAILNLYWIGLFCVPFLNGFLLDNKTPTPNRQITDEHFISVIKLVAAETKARHQLETVVAQLHRSLLAKTCNITVHQNQIKLIMELKHEVQGLKNKTDMLEQNVQQLKFENSAFVQNNSILQKTHSQLMFDHEHLIQKRISNNNQSSEIFKQLYDLKQAQTKGKLQYVNDINILQTNTEALTKQINFLRSNQVARGQDILDLINQTLVFRSDVDHDIAKMNTHTNESHARN</sequence>
<evidence type="ECO:0000313" key="3">
    <source>
        <dbReference type="EMBL" id="CAC5420842.1"/>
    </source>
</evidence>
<feature type="coiled-coil region" evidence="1">
    <location>
        <begin position="76"/>
        <end position="110"/>
    </location>
</feature>
<proteinExistence type="predicted"/>